<keyword evidence="1" id="KW-0732">Signal</keyword>
<sequence length="246" mass="28002">MAPLKRPSPFQVMKALLPLLLLVGLATAKPTAKAFDLSSLPSDPNSISREVFAQELPQFKFITEFLADSLVPKEFIEFVRSITVDDYDGLKFVMDNVGKIPVEQLRSGFEKDFPDLYGRFMKALNGFLARCDALSLEARQAMMKAMFLEYRLKGKYGSYERTRIISTYLKSFSDSIKTEIDSLFPNASTLLPDSLEDEDGLYNKEEVEKMLDCSDPSVNDACEDFNEMMKSGDLRKLYKFLKDRKV</sequence>
<feature type="signal peptide" evidence="1">
    <location>
        <begin position="1"/>
        <end position="28"/>
    </location>
</feature>
<dbReference type="Gene3D" id="1.20.120.1100">
    <property type="match status" value="1"/>
</dbReference>
<dbReference type="EMBL" id="JAUCMV010000004">
    <property type="protein sequence ID" value="KAK0406450.1"/>
    <property type="molecule type" value="Genomic_DNA"/>
</dbReference>
<evidence type="ECO:0000313" key="2">
    <source>
        <dbReference type="EMBL" id="KAK0406450.1"/>
    </source>
</evidence>
<comment type="caution">
    <text evidence="2">The sequence shown here is derived from an EMBL/GenBank/DDBJ whole genome shotgun (WGS) entry which is preliminary data.</text>
</comment>
<accession>A0AA39HIE2</accession>
<reference evidence="2" key="1">
    <citation type="submission" date="2023-06" db="EMBL/GenBank/DDBJ databases">
        <title>Genomic analysis of the entomopathogenic nematode Steinernema hermaphroditum.</title>
        <authorList>
            <person name="Schwarz E.M."/>
            <person name="Heppert J.K."/>
            <person name="Baniya A."/>
            <person name="Schwartz H.T."/>
            <person name="Tan C.-H."/>
            <person name="Antoshechkin I."/>
            <person name="Sternberg P.W."/>
            <person name="Goodrich-Blair H."/>
            <person name="Dillman A.R."/>
        </authorList>
    </citation>
    <scope>NUCLEOTIDE SEQUENCE</scope>
    <source>
        <strain evidence="2">PS9179</strain>
        <tissue evidence="2">Whole animal</tissue>
    </source>
</reference>
<protein>
    <recommendedName>
        <fullName evidence="4">Fatty-acid and retinol-binding protein 1</fullName>
    </recommendedName>
</protein>
<evidence type="ECO:0008006" key="4">
    <source>
        <dbReference type="Google" id="ProtNLM"/>
    </source>
</evidence>
<dbReference type="AlphaFoldDB" id="A0AA39HIE2"/>
<evidence type="ECO:0000313" key="3">
    <source>
        <dbReference type="Proteomes" id="UP001175271"/>
    </source>
</evidence>
<proteinExistence type="predicted"/>
<keyword evidence="3" id="KW-1185">Reference proteome</keyword>
<evidence type="ECO:0000256" key="1">
    <source>
        <dbReference type="SAM" id="SignalP"/>
    </source>
</evidence>
<feature type="chain" id="PRO_5041412450" description="Fatty-acid and retinol-binding protein 1" evidence="1">
    <location>
        <begin position="29"/>
        <end position="246"/>
    </location>
</feature>
<dbReference type="Proteomes" id="UP001175271">
    <property type="component" value="Unassembled WGS sequence"/>
</dbReference>
<name>A0AA39HIE2_9BILA</name>
<gene>
    <name evidence="2" type="ORF">QR680_018579</name>
</gene>
<organism evidence="2 3">
    <name type="scientific">Steinernema hermaphroditum</name>
    <dbReference type="NCBI Taxonomy" id="289476"/>
    <lineage>
        <taxon>Eukaryota</taxon>
        <taxon>Metazoa</taxon>
        <taxon>Ecdysozoa</taxon>
        <taxon>Nematoda</taxon>
        <taxon>Chromadorea</taxon>
        <taxon>Rhabditida</taxon>
        <taxon>Tylenchina</taxon>
        <taxon>Panagrolaimomorpha</taxon>
        <taxon>Strongyloidoidea</taxon>
        <taxon>Steinernematidae</taxon>
        <taxon>Steinernema</taxon>
    </lineage>
</organism>